<dbReference type="Proteomes" id="UP000199315">
    <property type="component" value="Unassembled WGS sequence"/>
</dbReference>
<evidence type="ECO:0000313" key="2">
    <source>
        <dbReference type="Proteomes" id="UP000199315"/>
    </source>
</evidence>
<dbReference type="OrthoDB" id="8617654at2"/>
<proteinExistence type="predicted"/>
<dbReference type="AlphaFoldDB" id="A0A1D3TZ15"/>
<evidence type="ECO:0000313" key="1">
    <source>
        <dbReference type="EMBL" id="SCP99773.1"/>
    </source>
</evidence>
<dbReference type="EMBL" id="FMKA01000058">
    <property type="protein sequence ID" value="SCP99773.1"/>
    <property type="molecule type" value="Genomic_DNA"/>
</dbReference>
<sequence length="274" mass="32264">MNYVLAKVKVKNEEGFRKLYTGEAIFEDLNGLSGANEYIPSTILEEDEWFKLSAFSTKEYCLDFLCTKFNSTEYQEIDKTHTDIIEYICSYQSGKYYFQRILKHSIFKQKRITLGDNVCLDKGEKSIVINDCPDAMYDKNHDTLYFRKLQTVAPIFKGIDILYKEATKEETESFLQNDFIETIDGYGVDRIKTMNRKRIAMAMETLKNFNKKQRKDVLDYTHEYYPHLQYKDSTFSVGTEDDMKFLLWGIEQRYYTTPVTKEQRVANSVIPLTI</sequence>
<accession>A0A1D3TZ15</accession>
<gene>
    <name evidence="1" type="ORF">SAMN05421730_10587</name>
</gene>
<dbReference type="RefSeq" id="WP_091237031.1">
    <property type="nucleotide sequence ID" value="NZ_FMKA01000058.1"/>
</dbReference>
<protein>
    <submittedName>
        <fullName evidence="1">Uncharacterized protein</fullName>
    </submittedName>
</protein>
<keyword evidence="2" id="KW-1185">Reference proteome</keyword>
<dbReference type="STRING" id="1619234.SAMN05421730_10587"/>
<name>A0A1D3TZ15_9FIRM</name>
<organism evidence="1 2">
    <name type="scientific">Anaerobium acetethylicum</name>
    <dbReference type="NCBI Taxonomy" id="1619234"/>
    <lineage>
        <taxon>Bacteria</taxon>
        <taxon>Bacillati</taxon>
        <taxon>Bacillota</taxon>
        <taxon>Clostridia</taxon>
        <taxon>Lachnospirales</taxon>
        <taxon>Lachnospiraceae</taxon>
        <taxon>Anaerobium</taxon>
    </lineage>
</organism>
<reference evidence="1 2" key="1">
    <citation type="submission" date="2016-09" db="EMBL/GenBank/DDBJ databases">
        <authorList>
            <person name="Capua I."/>
            <person name="De Benedictis P."/>
            <person name="Joannis T."/>
            <person name="Lombin L.H."/>
            <person name="Cattoli G."/>
        </authorList>
    </citation>
    <scope>NUCLEOTIDE SEQUENCE [LARGE SCALE GENOMIC DNA]</scope>
    <source>
        <strain evidence="1 2">GluBS11</strain>
    </source>
</reference>